<dbReference type="EMBL" id="WJBH02000044">
    <property type="protein sequence ID" value="KAI9551146.1"/>
    <property type="molecule type" value="Genomic_DNA"/>
</dbReference>
<gene>
    <name evidence="1" type="ORF">GHT06_005020</name>
</gene>
<organism evidence="1 2">
    <name type="scientific">Daphnia sinensis</name>
    <dbReference type="NCBI Taxonomy" id="1820382"/>
    <lineage>
        <taxon>Eukaryota</taxon>
        <taxon>Metazoa</taxon>
        <taxon>Ecdysozoa</taxon>
        <taxon>Arthropoda</taxon>
        <taxon>Crustacea</taxon>
        <taxon>Branchiopoda</taxon>
        <taxon>Diplostraca</taxon>
        <taxon>Cladocera</taxon>
        <taxon>Anomopoda</taxon>
        <taxon>Daphniidae</taxon>
        <taxon>Daphnia</taxon>
        <taxon>Daphnia similis group</taxon>
    </lineage>
</organism>
<comment type="caution">
    <text evidence="1">The sequence shown here is derived from an EMBL/GenBank/DDBJ whole genome shotgun (WGS) entry which is preliminary data.</text>
</comment>
<evidence type="ECO:0000313" key="1">
    <source>
        <dbReference type="EMBL" id="KAI9551146.1"/>
    </source>
</evidence>
<dbReference type="PANTHER" id="PTHR24401">
    <property type="entry name" value="SI:CH211-243P7.3-RELATED"/>
    <property type="match status" value="1"/>
</dbReference>
<dbReference type="Proteomes" id="UP000820818">
    <property type="component" value="Unassembled WGS sequence"/>
</dbReference>
<keyword evidence="2" id="KW-1185">Reference proteome</keyword>
<evidence type="ECO:0000313" key="2">
    <source>
        <dbReference type="Proteomes" id="UP000820818"/>
    </source>
</evidence>
<proteinExistence type="predicted"/>
<dbReference type="PANTHER" id="PTHR24401:SF29">
    <property type="entry name" value="SI:CH211-243P7.3-RELATED"/>
    <property type="match status" value="1"/>
</dbReference>
<protein>
    <submittedName>
        <fullName evidence="1">Uncharacterized protein</fullName>
    </submittedName>
</protein>
<reference evidence="1" key="1">
    <citation type="submission" date="2022-05" db="EMBL/GenBank/DDBJ databases">
        <title>A multi-omics perspective on studying reproductive biology in Daphnia sinensis.</title>
        <authorList>
            <person name="Jia J."/>
        </authorList>
    </citation>
    <scope>NUCLEOTIDE SEQUENCE</scope>
    <source>
        <strain evidence="1">WSL</strain>
    </source>
</reference>
<sequence length="225" mass="25256">MLLTPLCPYFIIHLAVNGSSQPIYEMCGLGKAAGSASWCTNVKNERGEIIISVLTTSESLTNLKPLPHSSVLYTENLLVRMNSWHFMRRIAKACSNESHPLYGLFMQKEGELKKAGVSKPSIAAVKKAITKFELARHCRRRTKGGQETIRLIESLFLNAEYLTNFLGTPLLKEDAFEIWEEEQCHVKCLQDPVNVMLYTQTGTISKVGTSANDVHFQAYNSCKIR</sequence>
<dbReference type="AlphaFoldDB" id="A0AAD5PKT4"/>
<name>A0AAD5PKT4_9CRUS</name>
<accession>A0AAD5PKT4</accession>